<protein>
    <submittedName>
        <fullName evidence="4">Peptidase T</fullName>
    </submittedName>
</protein>
<dbReference type="AlphaFoldDB" id="W1VAU3"/>
<evidence type="ECO:0000313" key="4">
    <source>
        <dbReference type="EMBL" id="ETJ01970.1"/>
    </source>
</evidence>
<proteinExistence type="predicted"/>
<gene>
    <name evidence="4" type="ORF">Q619_VDC00052G0001</name>
</gene>
<evidence type="ECO:0000313" key="5">
    <source>
        <dbReference type="Proteomes" id="UP000018855"/>
    </source>
</evidence>
<reference evidence="4 5" key="1">
    <citation type="submission" date="2013-12" db="EMBL/GenBank/DDBJ databases">
        <title>A Varibaculum cambriense genome reconstructed from a premature infant gut community with otherwise low bacterial novelty that shifts toward anaerobic metabolism during the third week of life.</title>
        <authorList>
            <person name="Brown C.T."/>
            <person name="Sharon I."/>
            <person name="Thomas B.C."/>
            <person name="Castelle C.J."/>
            <person name="Morowitz M.J."/>
            <person name="Banfield J.F."/>
        </authorList>
    </citation>
    <scope>NUCLEOTIDE SEQUENCE [LARGE SCALE GENOMIC DNA]</scope>
    <source>
        <strain evidence="5">DORA_11</strain>
    </source>
</reference>
<dbReference type="GO" id="GO:0045148">
    <property type="term" value="F:tripeptide aminopeptidase activity"/>
    <property type="evidence" value="ECO:0007669"/>
    <property type="project" value="TreeGrafter"/>
</dbReference>
<feature type="non-terminal residue" evidence="4">
    <location>
        <position position="102"/>
    </location>
</feature>
<accession>W1VAU3</accession>
<dbReference type="PROSITE" id="PS00758">
    <property type="entry name" value="ARGE_DAPE_CPG2_1"/>
    <property type="match status" value="1"/>
</dbReference>
<dbReference type="SUPFAM" id="SSF53187">
    <property type="entry name" value="Zn-dependent exopeptidases"/>
    <property type="match status" value="1"/>
</dbReference>
<sequence>MESMVERFVRYTSINTRSNEESTTIPSTQTQVDFATNVLVPDLKAIGLDEVIYNRENGFVIGTLHANTDEKAPSIGFIAHMDTADYNAENIKPRIVENVRPL</sequence>
<evidence type="ECO:0000256" key="2">
    <source>
        <dbReference type="ARBA" id="ARBA00022723"/>
    </source>
</evidence>
<dbReference type="GO" id="GO:0046872">
    <property type="term" value="F:metal ion binding"/>
    <property type="evidence" value="ECO:0007669"/>
    <property type="project" value="UniProtKB-KW"/>
</dbReference>
<dbReference type="PANTHER" id="PTHR42994">
    <property type="entry name" value="PEPTIDASE T"/>
    <property type="match status" value="1"/>
</dbReference>
<keyword evidence="3" id="KW-0378">Hydrolase</keyword>
<evidence type="ECO:0000256" key="1">
    <source>
        <dbReference type="ARBA" id="ARBA00001947"/>
    </source>
</evidence>
<dbReference type="GO" id="GO:0005829">
    <property type="term" value="C:cytosol"/>
    <property type="evidence" value="ECO:0007669"/>
    <property type="project" value="TreeGrafter"/>
</dbReference>
<organism evidence="4 5">
    <name type="scientific">Veillonella dispar DORA_11</name>
    <dbReference type="NCBI Taxonomy" id="1403949"/>
    <lineage>
        <taxon>Bacteria</taxon>
        <taxon>Bacillati</taxon>
        <taxon>Bacillota</taxon>
        <taxon>Negativicutes</taxon>
        <taxon>Veillonellales</taxon>
        <taxon>Veillonellaceae</taxon>
        <taxon>Veillonella</taxon>
    </lineage>
</organism>
<comment type="cofactor">
    <cofactor evidence="1">
        <name>Zn(2+)</name>
        <dbReference type="ChEBI" id="CHEBI:29105"/>
    </cofactor>
</comment>
<dbReference type="Proteomes" id="UP000018855">
    <property type="component" value="Unassembled WGS sequence"/>
</dbReference>
<comment type="caution">
    <text evidence="4">The sequence shown here is derived from an EMBL/GenBank/DDBJ whole genome shotgun (WGS) entry which is preliminary data.</text>
</comment>
<name>W1VAU3_9FIRM</name>
<keyword evidence="2" id="KW-0479">Metal-binding</keyword>
<dbReference type="Gene3D" id="3.40.630.10">
    <property type="entry name" value="Zn peptidases"/>
    <property type="match status" value="1"/>
</dbReference>
<dbReference type="EMBL" id="AZMJ01000052">
    <property type="protein sequence ID" value="ETJ01970.1"/>
    <property type="molecule type" value="Genomic_DNA"/>
</dbReference>
<evidence type="ECO:0000256" key="3">
    <source>
        <dbReference type="ARBA" id="ARBA00022801"/>
    </source>
</evidence>
<dbReference type="InterPro" id="IPR001261">
    <property type="entry name" value="ArgE/DapE_CS"/>
</dbReference>
<dbReference type="PANTHER" id="PTHR42994:SF1">
    <property type="entry name" value="PEPTIDASE T"/>
    <property type="match status" value="1"/>
</dbReference>